<proteinExistence type="predicted"/>
<reference evidence="1" key="1">
    <citation type="submission" date="2021-02" db="EMBL/GenBank/DDBJ databases">
        <authorList>
            <person name="Dougan E. K."/>
            <person name="Rhodes N."/>
            <person name="Thang M."/>
            <person name="Chan C."/>
        </authorList>
    </citation>
    <scope>NUCLEOTIDE SEQUENCE</scope>
</reference>
<protein>
    <submittedName>
        <fullName evidence="1">Ube2q2 protein</fullName>
    </submittedName>
</protein>
<comment type="caution">
    <text evidence="1">The sequence shown here is derived from an EMBL/GenBank/DDBJ whole genome shotgun (WGS) entry which is preliminary data.</text>
</comment>
<evidence type="ECO:0000313" key="1">
    <source>
        <dbReference type="EMBL" id="CAE7340159.1"/>
    </source>
</evidence>
<organism evidence="1 2">
    <name type="scientific">Symbiodinium necroappetens</name>
    <dbReference type="NCBI Taxonomy" id="1628268"/>
    <lineage>
        <taxon>Eukaryota</taxon>
        <taxon>Sar</taxon>
        <taxon>Alveolata</taxon>
        <taxon>Dinophyceae</taxon>
        <taxon>Suessiales</taxon>
        <taxon>Symbiodiniaceae</taxon>
        <taxon>Symbiodinium</taxon>
    </lineage>
</organism>
<name>A0A812P0Q1_9DINO</name>
<dbReference type="Proteomes" id="UP000601435">
    <property type="component" value="Unassembled WGS sequence"/>
</dbReference>
<gene>
    <name evidence="1" type="primary">Ube2q2</name>
    <name evidence="1" type="ORF">SNEC2469_LOCUS8751</name>
</gene>
<accession>A0A812P0Q1</accession>
<dbReference type="EMBL" id="CAJNJA010014330">
    <property type="protein sequence ID" value="CAE7340159.1"/>
    <property type="molecule type" value="Genomic_DNA"/>
</dbReference>
<sequence length="337" mass="38143">MDTWAAVVQFASSVYDALASGCCPSVDNSAEEVVSWIDAETPRVQSQLGDVAICTPRKLTVLQRMADTPSTVCPGTDEDRDDVSLPEFMLKDVAQFLTVFDFASLRAVDRRADVSMDFAAHIMSIFQPEKIEKIIDFEHYLRDPALIGDASQIGMNVLLCHFGHWFVQSPNTVLQLVQALQKHCADTATDDVGHTASIFVMANFAAEAVSSGVKELRHIFIRFLIQWLRTGDREQLYYACAALVHCHDLGPFREECKQALMMAQTDEDQCRLRALAAVCPEIWETADRRIRHLSSVCPDLWIRPYLLPLQSSYWVYTGERWAFDRTWSGRCVRQVQQ</sequence>
<evidence type="ECO:0000313" key="2">
    <source>
        <dbReference type="Proteomes" id="UP000601435"/>
    </source>
</evidence>
<dbReference type="AlphaFoldDB" id="A0A812P0Q1"/>
<dbReference type="OrthoDB" id="10285888at2759"/>
<keyword evidence="2" id="KW-1185">Reference proteome</keyword>